<evidence type="ECO:0000256" key="1">
    <source>
        <dbReference type="ARBA" id="ARBA00004752"/>
    </source>
</evidence>
<dbReference type="InterPro" id="IPR005490">
    <property type="entry name" value="LD_TPept_cat_dom"/>
</dbReference>
<dbReference type="GO" id="GO:0005576">
    <property type="term" value="C:extracellular region"/>
    <property type="evidence" value="ECO:0007669"/>
    <property type="project" value="TreeGrafter"/>
</dbReference>
<dbReference type="InterPro" id="IPR050979">
    <property type="entry name" value="LD-transpeptidase"/>
</dbReference>
<keyword evidence="5" id="KW-0378">Hydrolase</keyword>
<dbReference type="AlphaFoldDB" id="A0A3B0TVW0"/>
<dbReference type="InterPro" id="IPR038063">
    <property type="entry name" value="Transpep_catalytic_dom"/>
</dbReference>
<evidence type="ECO:0000256" key="8">
    <source>
        <dbReference type="ARBA" id="ARBA00023316"/>
    </source>
</evidence>
<proteinExistence type="inferred from homology"/>
<evidence type="ECO:0000256" key="2">
    <source>
        <dbReference type="ARBA" id="ARBA00005992"/>
    </source>
</evidence>
<evidence type="ECO:0000256" key="4">
    <source>
        <dbReference type="ARBA" id="ARBA00022679"/>
    </source>
</evidence>
<dbReference type="Pfam" id="PF03734">
    <property type="entry name" value="YkuD"/>
    <property type="match status" value="1"/>
</dbReference>
<keyword evidence="4" id="KW-0808">Transferase</keyword>
<evidence type="ECO:0000256" key="7">
    <source>
        <dbReference type="ARBA" id="ARBA00022984"/>
    </source>
</evidence>
<evidence type="ECO:0000256" key="5">
    <source>
        <dbReference type="ARBA" id="ARBA00022801"/>
    </source>
</evidence>
<comment type="similarity">
    <text evidence="2">Belongs to the YkuD family.</text>
</comment>
<dbReference type="GO" id="GO:0071555">
    <property type="term" value="P:cell wall organization"/>
    <property type="evidence" value="ECO:0007669"/>
    <property type="project" value="UniProtKB-KW"/>
</dbReference>
<dbReference type="EMBL" id="UOEQ01000428">
    <property type="protein sequence ID" value="VAW22705.1"/>
    <property type="molecule type" value="Genomic_DNA"/>
</dbReference>
<evidence type="ECO:0000259" key="9">
    <source>
        <dbReference type="PROSITE" id="PS52029"/>
    </source>
</evidence>
<dbReference type="GO" id="GO:0008360">
    <property type="term" value="P:regulation of cell shape"/>
    <property type="evidence" value="ECO:0007669"/>
    <property type="project" value="UniProtKB-KW"/>
</dbReference>
<dbReference type="CDD" id="cd16913">
    <property type="entry name" value="YkuD_like"/>
    <property type="match status" value="1"/>
</dbReference>
<accession>A0A3B0TVW0</accession>
<gene>
    <name evidence="10" type="ORF">MNBD_ALPHA11-87</name>
</gene>
<dbReference type="PANTHER" id="PTHR30582">
    <property type="entry name" value="L,D-TRANSPEPTIDASE"/>
    <property type="match status" value="1"/>
</dbReference>
<sequence>MFLSIALIIFFILALPLTTKTDFEMLNRRNFITTSLVAGSLGLISSNQAMASRADNGKDALIPDYDLPPAHRPRIVSINDGFAPWEVHVDPNKYFMYWTMPDNRAIRYVTGVGRDDLYHPGEFRIGVKKEWPRWTPSPAMLQREPELYNKFRNGMPGGLDNPLGARAMYLYTKSGRDSLLRLHGTNNPRTIGGAVSNGCARLVNTQIVELFEKVKVGTRVVLNPKIGGPAPHSPI</sequence>
<dbReference type="SUPFAM" id="SSF141523">
    <property type="entry name" value="L,D-transpeptidase catalytic domain-like"/>
    <property type="match status" value="1"/>
</dbReference>
<evidence type="ECO:0000256" key="3">
    <source>
        <dbReference type="ARBA" id="ARBA00022676"/>
    </source>
</evidence>
<organism evidence="10">
    <name type="scientific">hydrothermal vent metagenome</name>
    <dbReference type="NCBI Taxonomy" id="652676"/>
    <lineage>
        <taxon>unclassified sequences</taxon>
        <taxon>metagenomes</taxon>
        <taxon>ecological metagenomes</taxon>
    </lineage>
</organism>
<dbReference type="GO" id="GO:0071972">
    <property type="term" value="F:peptidoglycan L,D-transpeptidase activity"/>
    <property type="evidence" value="ECO:0007669"/>
    <property type="project" value="TreeGrafter"/>
</dbReference>
<dbReference type="GO" id="GO:0016757">
    <property type="term" value="F:glycosyltransferase activity"/>
    <property type="evidence" value="ECO:0007669"/>
    <property type="project" value="UniProtKB-KW"/>
</dbReference>
<protein>
    <recommendedName>
        <fullName evidence="9">L,D-TPase catalytic domain-containing protein</fullName>
    </recommendedName>
</protein>
<dbReference type="Gene3D" id="2.40.440.10">
    <property type="entry name" value="L,D-transpeptidase catalytic domain-like"/>
    <property type="match status" value="1"/>
</dbReference>
<dbReference type="GO" id="GO:0018104">
    <property type="term" value="P:peptidoglycan-protein cross-linking"/>
    <property type="evidence" value="ECO:0007669"/>
    <property type="project" value="TreeGrafter"/>
</dbReference>
<keyword evidence="3" id="KW-0328">Glycosyltransferase</keyword>
<keyword evidence="7" id="KW-0573">Peptidoglycan synthesis</keyword>
<evidence type="ECO:0000313" key="10">
    <source>
        <dbReference type="EMBL" id="VAW22705.1"/>
    </source>
</evidence>
<reference evidence="10" key="1">
    <citation type="submission" date="2018-06" db="EMBL/GenBank/DDBJ databases">
        <authorList>
            <person name="Zhirakovskaya E."/>
        </authorList>
    </citation>
    <scope>NUCLEOTIDE SEQUENCE</scope>
</reference>
<dbReference type="PANTHER" id="PTHR30582:SF24">
    <property type="entry name" value="L,D-TRANSPEPTIDASE ERFK_SRFK-RELATED"/>
    <property type="match status" value="1"/>
</dbReference>
<comment type="pathway">
    <text evidence="1">Cell wall biogenesis; peptidoglycan biosynthesis.</text>
</comment>
<feature type="domain" description="L,D-TPase catalytic" evidence="9">
    <location>
        <begin position="85"/>
        <end position="223"/>
    </location>
</feature>
<dbReference type="UniPathway" id="UPA00219"/>
<keyword evidence="8" id="KW-0961">Cell wall biogenesis/degradation</keyword>
<keyword evidence="6" id="KW-0133">Cell shape</keyword>
<name>A0A3B0TVW0_9ZZZZ</name>
<evidence type="ECO:0000256" key="6">
    <source>
        <dbReference type="ARBA" id="ARBA00022960"/>
    </source>
</evidence>
<dbReference type="PROSITE" id="PS52029">
    <property type="entry name" value="LD_TPASE"/>
    <property type="match status" value="1"/>
</dbReference>